<keyword evidence="2" id="KW-1185">Reference proteome</keyword>
<evidence type="ECO:0000313" key="2">
    <source>
        <dbReference type="Proteomes" id="UP001056012"/>
    </source>
</evidence>
<name>A0A9Q8Z4C3_CURCL</name>
<dbReference type="Proteomes" id="UP001056012">
    <property type="component" value="Chromosome 1"/>
</dbReference>
<dbReference type="AlphaFoldDB" id="A0A9Q8Z4C3"/>
<proteinExistence type="predicted"/>
<reference evidence="1" key="1">
    <citation type="submission" date="2021-12" db="EMBL/GenBank/DDBJ databases">
        <title>Curvularia clavata genome.</title>
        <authorList>
            <person name="Cao Y."/>
        </authorList>
    </citation>
    <scope>NUCLEOTIDE SEQUENCE</scope>
    <source>
        <strain evidence="1">Yc1106</strain>
    </source>
</reference>
<dbReference type="VEuPathDB" id="FungiDB:yc1106_01888"/>
<dbReference type="EMBL" id="CP089274">
    <property type="protein sequence ID" value="USP74614.1"/>
    <property type="molecule type" value="Genomic_DNA"/>
</dbReference>
<gene>
    <name evidence="1" type="ORF">yc1106_01888</name>
</gene>
<accession>A0A9Q8Z4C3</accession>
<organism evidence="1 2">
    <name type="scientific">Curvularia clavata</name>
    <dbReference type="NCBI Taxonomy" id="95742"/>
    <lineage>
        <taxon>Eukaryota</taxon>
        <taxon>Fungi</taxon>
        <taxon>Dikarya</taxon>
        <taxon>Ascomycota</taxon>
        <taxon>Pezizomycotina</taxon>
        <taxon>Dothideomycetes</taxon>
        <taxon>Pleosporomycetidae</taxon>
        <taxon>Pleosporales</taxon>
        <taxon>Pleosporineae</taxon>
        <taxon>Pleosporaceae</taxon>
        <taxon>Curvularia</taxon>
    </lineage>
</organism>
<dbReference type="OrthoDB" id="4879928at2759"/>
<protein>
    <submittedName>
        <fullName evidence="1">Uncharacterized protein</fullName>
    </submittedName>
</protein>
<evidence type="ECO:0000313" key="1">
    <source>
        <dbReference type="EMBL" id="USP74614.1"/>
    </source>
</evidence>
<sequence length="352" mass="38589">MAEPLTVDSVSAIQAMIQELHIRAEGGNSVDEETLALRMLAATSAQPGYDLSQIKRLNDGQAPGPVTASADGDDKFNQLAELMMGNTKTPDQQVAEGKIPTTSPVVVIDPYAKENAQSNFASLKDAHSMIQLYSNLMQVQQKPGGFNITSEAAAGFAFQAKQAYNAMMGPLAGYYNFSLGSAQTYSNQLERNQIHDNFLGKVFDGFGFDKATLTALDTKLTTFVSAIKGINPGAAAPSTYDFAQILGLCPKLNITGDDSDPEWVFSPTTFLLYMKIDARTFRESISKNSSVDKVNFNFQLTVNKCELNVRRFEADRAKFDKMFNLVTNKNLRAYSDLLNQQIEQKNPPTTPK</sequence>